<reference evidence="1" key="1">
    <citation type="submission" date="2022-10" db="EMBL/GenBank/DDBJ databases">
        <title>Complete Genome of Trichothecium roseum strain YXFP-22015, a Plant Pathogen Isolated from Citrus.</title>
        <authorList>
            <person name="Wang Y."/>
            <person name="Zhu L."/>
        </authorList>
    </citation>
    <scope>NUCLEOTIDE SEQUENCE</scope>
    <source>
        <strain evidence="1">YXFP-22015</strain>
    </source>
</reference>
<gene>
    <name evidence="1" type="ORF">N3K66_006585</name>
</gene>
<accession>A0ACC0UXG2</accession>
<sequence length="277" mass="28936">MKASIISVASALLATAATASPLLPRASNGNNGNNNGSAGGDFKTSPFNSNTAESAEIDALRAALANAETYTERQNALLGEGGDATNYTFTFINNTVTGQTGGTIALGTRASFPALIGTEVAQAFGWVNPCGLNVPHSHPRANEWLTVISGFLVGGLVLEANNGNLGEIVGEPAPERGPLPSVNTTMGPFTGMLFPQGQTHFQFNPSCEPALFTAAFDSSDPGRLQVARNFFSFSDEVVANSFGDVETIDVSQLPEIRSRIPDSYAVVMEECAKKCGL</sequence>
<name>A0ACC0UXG2_9HYPO</name>
<proteinExistence type="predicted"/>
<organism evidence="1 2">
    <name type="scientific">Trichothecium roseum</name>
    <dbReference type="NCBI Taxonomy" id="47278"/>
    <lineage>
        <taxon>Eukaryota</taxon>
        <taxon>Fungi</taxon>
        <taxon>Dikarya</taxon>
        <taxon>Ascomycota</taxon>
        <taxon>Pezizomycotina</taxon>
        <taxon>Sordariomycetes</taxon>
        <taxon>Hypocreomycetidae</taxon>
        <taxon>Hypocreales</taxon>
        <taxon>Hypocreales incertae sedis</taxon>
        <taxon>Trichothecium</taxon>
    </lineage>
</organism>
<protein>
    <submittedName>
        <fullName evidence="1">Uncharacterized protein</fullName>
    </submittedName>
</protein>
<comment type="caution">
    <text evidence="1">The sequence shown here is derived from an EMBL/GenBank/DDBJ whole genome shotgun (WGS) entry which is preliminary data.</text>
</comment>
<evidence type="ECO:0000313" key="2">
    <source>
        <dbReference type="Proteomes" id="UP001163324"/>
    </source>
</evidence>
<keyword evidence="2" id="KW-1185">Reference proteome</keyword>
<dbReference type="Proteomes" id="UP001163324">
    <property type="component" value="Chromosome 6"/>
</dbReference>
<evidence type="ECO:0000313" key="1">
    <source>
        <dbReference type="EMBL" id="KAI9898225.1"/>
    </source>
</evidence>
<dbReference type="EMBL" id="CM047945">
    <property type="protein sequence ID" value="KAI9898225.1"/>
    <property type="molecule type" value="Genomic_DNA"/>
</dbReference>